<evidence type="ECO:0000259" key="8">
    <source>
        <dbReference type="PROSITE" id="PS50110"/>
    </source>
</evidence>
<dbReference type="HAMAP" id="MF_00099">
    <property type="entry name" value="CheB_chemtxs"/>
    <property type="match status" value="1"/>
</dbReference>
<dbReference type="InterPro" id="IPR035909">
    <property type="entry name" value="CheB_C"/>
</dbReference>
<dbReference type="PIRSF" id="PIRSF000876">
    <property type="entry name" value="RR_chemtxs_CheB"/>
    <property type="match status" value="1"/>
</dbReference>
<feature type="active site" evidence="5 6">
    <location>
        <position position="209"/>
    </location>
</feature>
<name>A0ABZ2BQ44_9RHOB</name>
<protein>
    <recommendedName>
        <fullName evidence="5">Protein-glutamate methylesterase/protein-glutamine glutaminase</fullName>
        <ecNumber evidence="5">3.1.1.61</ecNumber>
        <ecNumber evidence="5">3.5.1.44</ecNumber>
    </recommendedName>
</protein>
<dbReference type="PROSITE" id="PS50110">
    <property type="entry name" value="RESPONSE_REGULATORY"/>
    <property type="match status" value="1"/>
</dbReference>
<proteinExistence type="inferred from homology"/>
<dbReference type="CDD" id="cd16432">
    <property type="entry name" value="CheB_Rec"/>
    <property type="match status" value="1"/>
</dbReference>
<evidence type="ECO:0000313" key="11">
    <source>
        <dbReference type="Proteomes" id="UP001318682"/>
    </source>
</evidence>
<dbReference type="EC" id="3.1.1.61" evidence="5"/>
<evidence type="ECO:0000256" key="3">
    <source>
        <dbReference type="ARBA" id="ARBA00022801"/>
    </source>
</evidence>
<accession>A0ABZ2BQ44</accession>
<comment type="catalytic activity">
    <reaction evidence="5">
        <text>L-glutaminyl-[protein] + H2O = L-glutamyl-[protein] + NH4(+)</text>
        <dbReference type="Rhea" id="RHEA:16441"/>
        <dbReference type="Rhea" id="RHEA-COMP:10207"/>
        <dbReference type="Rhea" id="RHEA-COMP:10208"/>
        <dbReference type="ChEBI" id="CHEBI:15377"/>
        <dbReference type="ChEBI" id="CHEBI:28938"/>
        <dbReference type="ChEBI" id="CHEBI:29973"/>
        <dbReference type="ChEBI" id="CHEBI:30011"/>
        <dbReference type="EC" id="3.5.1.44"/>
    </reaction>
</comment>
<dbReference type="GO" id="GO:0008984">
    <property type="term" value="F:protein-glutamate methylesterase activity"/>
    <property type="evidence" value="ECO:0007669"/>
    <property type="project" value="UniProtKB-EC"/>
</dbReference>
<dbReference type="InterPro" id="IPR001789">
    <property type="entry name" value="Sig_transdc_resp-reg_receiver"/>
</dbReference>
<dbReference type="Gene3D" id="3.40.50.2300">
    <property type="match status" value="1"/>
</dbReference>
<evidence type="ECO:0000259" key="9">
    <source>
        <dbReference type="PROSITE" id="PS50122"/>
    </source>
</evidence>
<organism evidence="10 11">
    <name type="scientific">Roseobacter fucihabitans</name>
    <dbReference type="NCBI Taxonomy" id="1537242"/>
    <lineage>
        <taxon>Bacteria</taxon>
        <taxon>Pseudomonadati</taxon>
        <taxon>Pseudomonadota</taxon>
        <taxon>Alphaproteobacteria</taxon>
        <taxon>Rhodobacterales</taxon>
        <taxon>Roseobacteraceae</taxon>
        <taxon>Roseobacter</taxon>
    </lineage>
</organism>
<comment type="domain">
    <text evidence="5">Contains a C-terminal catalytic domain, and an N-terminal region which modulates catalytic activity.</text>
</comment>
<keyword evidence="5 7" id="KW-0597">Phosphoprotein</keyword>
<dbReference type="EC" id="3.5.1.44" evidence="5"/>
<gene>
    <name evidence="10" type="primary">cheB2</name>
    <name evidence="5" type="synonym">cheB</name>
    <name evidence="10" type="ORF">ROLI_010530</name>
</gene>
<dbReference type="SMART" id="SM00448">
    <property type="entry name" value="REC"/>
    <property type="match status" value="1"/>
</dbReference>
<feature type="active site" evidence="5 6">
    <location>
        <position position="305"/>
    </location>
</feature>
<dbReference type="InterPro" id="IPR011006">
    <property type="entry name" value="CheY-like_superfamily"/>
</dbReference>
<evidence type="ECO:0000313" key="10">
    <source>
        <dbReference type="EMBL" id="WVX47976.1"/>
    </source>
</evidence>
<comment type="similarity">
    <text evidence="5">Belongs to the CheB family.</text>
</comment>
<reference evidence="11" key="2">
    <citation type="submission" date="2024-01" db="EMBL/GenBank/DDBJ databases">
        <title>Roseobacter fucihabitans sp. nov., isolated from the brown alga Fucus spiralis.</title>
        <authorList>
            <person name="Hahnke S."/>
            <person name="Berger M."/>
            <person name="Schlingloff A."/>
            <person name="Athale I."/>
            <person name="Neumann-Schaal M."/>
            <person name="Adenaya A."/>
            <person name="Poehlein A."/>
            <person name="Daniel R."/>
            <person name="Pertersen J."/>
            <person name="Brinkhoff T."/>
        </authorList>
    </citation>
    <scope>NUCLEOTIDE SEQUENCE [LARGE SCALE GENOMIC DNA]</scope>
    <source>
        <strain evidence="11">B14</strain>
    </source>
</reference>
<dbReference type="SUPFAM" id="SSF52738">
    <property type="entry name" value="Methylesterase CheB, C-terminal domain"/>
    <property type="match status" value="1"/>
</dbReference>
<keyword evidence="11" id="KW-1185">Reference proteome</keyword>
<evidence type="ECO:0000256" key="4">
    <source>
        <dbReference type="ARBA" id="ARBA00048267"/>
    </source>
</evidence>
<dbReference type="InterPro" id="IPR008248">
    <property type="entry name" value="CheB-like"/>
</dbReference>
<dbReference type="NCBIfam" id="NF001965">
    <property type="entry name" value="PRK00742.1"/>
    <property type="match status" value="1"/>
</dbReference>
<comment type="function">
    <text evidence="5">Involved in chemotaxis. Part of a chemotaxis signal transduction system that modulates chemotaxis in response to various stimuli. Catalyzes the demethylation of specific methylglutamate residues introduced into the chemoreceptors (methyl-accepting chemotaxis proteins or MCP) by CheR. Also mediates the irreversible deamidation of specific glutamine residues to glutamic acid.</text>
</comment>
<comment type="subcellular location">
    <subcellularLocation>
        <location evidence="5">Cytoplasm</location>
    </subcellularLocation>
</comment>
<evidence type="ECO:0000256" key="6">
    <source>
        <dbReference type="PROSITE-ProRule" id="PRU00050"/>
    </source>
</evidence>
<comment type="catalytic activity">
    <reaction evidence="4 5">
        <text>[protein]-L-glutamate 5-O-methyl ester + H2O = L-glutamyl-[protein] + methanol + H(+)</text>
        <dbReference type="Rhea" id="RHEA:23236"/>
        <dbReference type="Rhea" id="RHEA-COMP:10208"/>
        <dbReference type="Rhea" id="RHEA-COMP:10311"/>
        <dbReference type="ChEBI" id="CHEBI:15377"/>
        <dbReference type="ChEBI" id="CHEBI:15378"/>
        <dbReference type="ChEBI" id="CHEBI:17790"/>
        <dbReference type="ChEBI" id="CHEBI:29973"/>
        <dbReference type="ChEBI" id="CHEBI:82795"/>
        <dbReference type="EC" id="3.1.1.61"/>
    </reaction>
</comment>
<comment type="PTM">
    <text evidence="5">Phosphorylated by CheA. Phosphorylation of the N-terminal regulatory domain activates the methylesterase activity.</text>
</comment>
<feature type="modified residue" description="4-aspartylphosphate" evidence="5 7">
    <location>
        <position position="69"/>
    </location>
</feature>
<sequence length="368" mass="38949">MAVSFSHDSQIGGDSPKRVLIVDDSRVMRAWLRTVISGDPRLEVVGEAEDAVHARDFLMAHPADVLTLDIEMPGMSGLDFLTRLMRARPMPVVMMSSLTAAGSDAAIQALSRGAIDCMVKPSKSFGEELTADICERVYHAACTRPSQLQTRLQASGVAASIPAAQARNAAPCRNGSIILIGASTGGVAALETVLPALDPDGPPVVIVQHMPGNFLVSFSERLNRQMHQRVYLANEETPLSRGDIVLAPGNDRHTQLLRRGGIWGVKFAPNDPPALHCPAVNMLFSSAVGEAKHVTAALLTGLGQDGAEGLLALAEAGASTFGQDEGTCVIYGMPRAAKAIGAVQRELALDKIGHAVKESAAKRGRMKR</sequence>
<feature type="domain" description="Response regulatory" evidence="8">
    <location>
        <begin position="18"/>
        <end position="135"/>
    </location>
</feature>
<dbReference type="EMBL" id="CP143423">
    <property type="protein sequence ID" value="WVX47976.1"/>
    <property type="molecule type" value="Genomic_DNA"/>
</dbReference>
<reference evidence="10 11" key="1">
    <citation type="submission" date="2015-07" db="EMBL/GenBank/DDBJ databases">
        <authorList>
            <person name="Voget S."/>
            <person name="Dogs M."/>
            <person name="Brinkhoff T.H."/>
            <person name="Daniel R."/>
        </authorList>
    </citation>
    <scope>NUCLEOTIDE SEQUENCE [LARGE SCALE GENOMIC DNA]</scope>
    <source>
        <strain evidence="10 11">B14</strain>
    </source>
</reference>
<dbReference type="PANTHER" id="PTHR42872">
    <property type="entry name" value="PROTEIN-GLUTAMATE METHYLESTERASE/PROTEIN-GLUTAMINE GLUTAMINASE"/>
    <property type="match status" value="1"/>
</dbReference>
<feature type="active site" evidence="5 6">
    <location>
        <position position="183"/>
    </location>
</feature>
<keyword evidence="1 5" id="KW-0963">Cytoplasm</keyword>
<keyword evidence="3 5" id="KW-0378">Hydrolase</keyword>
<keyword evidence="2 5" id="KW-0145">Chemotaxis</keyword>
<evidence type="ECO:0000256" key="1">
    <source>
        <dbReference type="ARBA" id="ARBA00022490"/>
    </source>
</evidence>
<dbReference type="PANTHER" id="PTHR42872:SF6">
    <property type="entry name" value="PROTEIN-GLUTAMATE METHYLESTERASE_PROTEIN-GLUTAMINE GLUTAMINASE"/>
    <property type="match status" value="1"/>
</dbReference>
<dbReference type="InterPro" id="IPR000673">
    <property type="entry name" value="Sig_transdc_resp-reg_Me-estase"/>
</dbReference>
<dbReference type="CDD" id="cd17541">
    <property type="entry name" value="REC_CheB-like"/>
    <property type="match status" value="1"/>
</dbReference>
<feature type="domain" description="CheB-type methylesterase" evidence="9">
    <location>
        <begin position="171"/>
        <end position="363"/>
    </location>
</feature>
<dbReference type="Pfam" id="PF01339">
    <property type="entry name" value="CheB_methylest"/>
    <property type="match status" value="1"/>
</dbReference>
<dbReference type="SUPFAM" id="SSF52172">
    <property type="entry name" value="CheY-like"/>
    <property type="match status" value="1"/>
</dbReference>
<dbReference type="Proteomes" id="UP001318682">
    <property type="component" value="Chromosome"/>
</dbReference>
<evidence type="ECO:0000256" key="2">
    <source>
        <dbReference type="ARBA" id="ARBA00022500"/>
    </source>
</evidence>
<evidence type="ECO:0000256" key="7">
    <source>
        <dbReference type="PROSITE-ProRule" id="PRU00169"/>
    </source>
</evidence>
<evidence type="ECO:0000256" key="5">
    <source>
        <dbReference type="HAMAP-Rule" id="MF_00099"/>
    </source>
</evidence>
<dbReference type="Pfam" id="PF00072">
    <property type="entry name" value="Response_reg"/>
    <property type="match status" value="1"/>
</dbReference>
<dbReference type="Gene3D" id="3.40.50.180">
    <property type="entry name" value="Methylesterase CheB, C-terminal domain"/>
    <property type="match status" value="1"/>
</dbReference>
<dbReference type="PROSITE" id="PS50122">
    <property type="entry name" value="CHEB"/>
    <property type="match status" value="1"/>
</dbReference>